<proteinExistence type="predicted"/>
<evidence type="ECO:0000313" key="3">
    <source>
        <dbReference type="Proteomes" id="UP000503166"/>
    </source>
</evidence>
<gene>
    <name evidence="2" type="ORF">GPZ88_10070</name>
</gene>
<keyword evidence="1" id="KW-0175">Coiled coil</keyword>
<sequence>MYTLEVKLNPKGYEAFLDKRFRNAFRLKKEVIKWFNRQEHLRTESEEYKILAKKQQAYSELEKQLKDEKDKAKKQELKEAKKALGSDLKKEWIELNNSYQLGSGKFVKYTQLGQATNMYQRFTADNDSVHWSTFNDIAMTVKQAYLKRRKQAESKNFLPSPRYFDFNTLWYRKCLNNITNTGVYFGKRKNKVFIPFKFEKDMEIRFLYALERQDLVQFALKRIAVHGKYKYSLLLVFEGIPYGVDKELENKGTVKIFLDVKKLAIKAVNAKNDTVRLFDLSNDFGYSEKLADLDRKIERSRRLSNPQNYNDNGTIKEGRLTWNYSNNYQKLRDKKRYLWHKITKSRKNRFGQIANELLLMGDEFVIYKKDFKSLQKRKDYNPEEMNWFDKRRQQGFEIMFNAPYEFLSILKIKLGYKEKELLEITE</sequence>
<dbReference type="RefSeq" id="WP_157328623.1">
    <property type="nucleotide sequence ID" value="NZ_CP046920.1"/>
</dbReference>
<accession>A0A6G8I2M1</accession>
<feature type="coiled-coil region" evidence="1">
    <location>
        <begin position="51"/>
        <end position="78"/>
    </location>
</feature>
<evidence type="ECO:0000313" key="2">
    <source>
        <dbReference type="EMBL" id="QIM47413.1"/>
    </source>
</evidence>
<dbReference type="AlphaFoldDB" id="A0A6G8I2M1"/>
<protein>
    <submittedName>
        <fullName evidence="2">Uncharacterized protein</fullName>
    </submittedName>
</protein>
<evidence type="ECO:0000256" key="1">
    <source>
        <dbReference type="SAM" id="Coils"/>
    </source>
</evidence>
<organism evidence="2 3">
    <name type="scientific">Streptococcus ruminicola</name>
    <dbReference type="NCBI Taxonomy" id="2686210"/>
    <lineage>
        <taxon>Bacteria</taxon>
        <taxon>Bacillati</taxon>
        <taxon>Bacillota</taxon>
        <taxon>Bacilli</taxon>
        <taxon>Lactobacillales</taxon>
        <taxon>Streptococcaceae</taxon>
        <taxon>Streptococcus</taxon>
    </lineage>
</organism>
<dbReference type="KEGG" id="srum:GPZ88_10070"/>
<reference evidence="2 3" key="1">
    <citation type="submission" date="2019-12" db="EMBL/GenBank/DDBJ databases">
        <title>Complete genome sequence of Streptococcus sp. CNU G2 isolated frome Bos taurus coreanae.</title>
        <authorList>
            <person name="Park S.Y."/>
            <person name="Kim J.H."/>
            <person name="Seo S.W."/>
        </authorList>
    </citation>
    <scope>NUCLEOTIDE SEQUENCE [LARGE SCALE GENOMIC DNA]</scope>
    <source>
        <strain evidence="2 3">CNU G2</strain>
        <plasmid evidence="3">p_cnu_g2</plasmid>
    </source>
</reference>
<keyword evidence="2" id="KW-0614">Plasmid</keyword>
<geneLocation type="plasmid" evidence="3">
    <name>p_cnu_g2</name>
</geneLocation>
<name>A0A6G8I2M1_9STRE</name>
<dbReference type="EMBL" id="CP046920">
    <property type="protein sequence ID" value="QIM47413.1"/>
    <property type="molecule type" value="Genomic_DNA"/>
</dbReference>
<dbReference type="Proteomes" id="UP000503166">
    <property type="component" value="Plasmid p_CNU_G2"/>
</dbReference>